<evidence type="ECO:0000256" key="2">
    <source>
        <dbReference type="ARBA" id="ARBA00023315"/>
    </source>
</evidence>
<dbReference type="InterPro" id="IPR016181">
    <property type="entry name" value="Acyl_CoA_acyltransferase"/>
</dbReference>
<protein>
    <submittedName>
        <fullName evidence="4">GNAT family N-acetyltransferase</fullName>
    </submittedName>
</protein>
<dbReference type="CDD" id="cd04301">
    <property type="entry name" value="NAT_SF"/>
    <property type="match status" value="1"/>
</dbReference>
<keyword evidence="1" id="KW-0808">Transferase</keyword>
<proteinExistence type="predicted"/>
<dbReference type="PANTHER" id="PTHR43877">
    <property type="entry name" value="AMINOALKYLPHOSPHONATE N-ACETYLTRANSFERASE-RELATED-RELATED"/>
    <property type="match status" value="1"/>
</dbReference>
<sequence>MSMQITRIDSCRIDLLAPLWKSLHRHHTDVAAHLEPLGAPLSPDASWDNRRVKYAQWLASPDAFALVAEIDGEPVAYAMARVKAGGRGSWERGAKTGVLETLSVEPGRRGAGIGTRLMDAVRAEFAARGAGHFELDVIAGNESAVRFYARHGFVPYVTTMVSRIE</sequence>
<evidence type="ECO:0000259" key="3">
    <source>
        <dbReference type="PROSITE" id="PS51186"/>
    </source>
</evidence>
<dbReference type="InterPro" id="IPR050832">
    <property type="entry name" value="Bact_Acetyltransf"/>
</dbReference>
<evidence type="ECO:0000256" key="1">
    <source>
        <dbReference type="ARBA" id="ARBA00022679"/>
    </source>
</evidence>
<feature type="domain" description="N-acetyltransferase" evidence="3">
    <location>
        <begin position="25"/>
        <end position="165"/>
    </location>
</feature>
<gene>
    <name evidence="4" type="ORF">OG327_03675</name>
</gene>
<dbReference type="AlphaFoldDB" id="A0AAU2JL31"/>
<reference evidence="4" key="1">
    <citation type="submission" date="2022-10" db="EMBL/GenBank/DDBJ databases">
        <title>The complete genomes of actinobacterial strains from the NBC collection.</title>
        <authorList>
            <person name="Joergensen T.S."/>
            <person name="Alvarez Arevalo M."/>
            <person name="Sterndorff E.B."/>
            <person name="Faurdal D."/>
            <person name="Vuksanovic O."/>
            <person name="Mourched A.-S."/>
            <person name="Charusanti P."/>
            <person name="Shaw S."/>
            <person name="Blin K."/>
            <person name="Weber T."/>
        </authorList>
    </citation>
    <scope>NUCLEOTIDE SEQUENCE</scope>
    <source>
        <strain evidence="4">NBC_00049</strain>
    </source>
</reference>
<name>A0AAU2JL31_9ACTN</name>
<dbReference type="PROSITE" id="PS51186">
    <property type="entry name" value="GNAT"/>
    <property type="match status" value="1"/>
</dbReference>
<dbReference type="InterPro" id="IPR000182">
    <property type="entry name" value="GNAT_dom"/>
</dbReference>
<dbReference type="PANTHER" id="PTHR43877:SF2">
    <property type="entry name" value="AMINOALKYLPHOSPHONATE N-ACETYLTRANSFERASE-RELATED"/>
    <property type="match status" value="1"/>
</dbReference>
<accession>A0AAU2JL31</accession>
<dbReference type="GO" id="GO:0016747">
    <property type="term" value="F:acyltransferase activity, transferring groups other than amino-acyl groups"/>
    <property type="evidence" value="ECO:0007669"/>
    <property type="project" value="InterPro"/>
</dbReference>
<dbReference type="Pfam" id="PF00583">
    <property type="entry name" value="Acetyltransf_1"/>
    <property type="match status" value="1"/>
</dbReference>
<organism evidence="4">
    <name type="scientific">Streptomyces sp. NBC_00049</name>
    <dbReference type="NCBI Taxonomy" id="2903617"/>
    <lineage>
        <taxon>Bacteria</taxon>
        <taxon>Bacillati</taxon>
        <taxon>Actinomycetota</taxon>
        <taxon>Actinomycetes</taxon>
        <taxon>Kitasatosporales</taxon>
        <taxon>Streptomycetaceae</taxon>
        <taxon>Streptomyces</taxon>
    </lineage>
</organism>
<dbReference type="SUPFAM" id="SSF55729">
    <property type="entry name" value="Acyl-CoA N-acyltransferases (Nat)"/>
    <property type="match status" value="1"/>
</dbReference>
<dbReference type="EMBL" id="CP108264">
    <property type="protein sequence ID" value="WTU72506.1"/>
    <property type="molecule type" value="Genomic_DNA"/>
</dbReference>
<keyword evidence="2" id="KW-0012">Acyltransferase</keyword>
<dbReference type="Gene3D" id="3.40.630.30">
    <property type="match status" value="1"/>
</dbReference>
<evidence type="ECO:0000313" key="4">
    <source>
        <dbReference type="EMBL" id="WTU72506.1"/>
    </source>
</evidence>